<proteinExistence type="predicted"/>
<dbReference type="EMBL" id="AABEKN010000006">
    <property type="protein sequence ID" value="EAG9354794.1"/>
    <property type="molecule type" value="Genomic_DNA"/>
</dbReference>
<dbReference type="AlphaFoldDB" id="A0A823ITQ8"/>
<gene>
    <name evidence="2" type="ORF">CW895_13420</name>
</gene>
<dbReference type="InterPro" id="IPR005532">
    <property type="entry name" value="SUMF_dom"/>
</dbReference>
<evidence type="ECO:0000313" key="3">
    <source>
        <dbReference type="Proteomes" id="UP000524387"/>
    </source>
</evidence>
<organism evidence="2 3">
    <name type="scientific">Listeria monocytogenes</name>
    <dbReference type="NCBI Taxonomy" id="1639"/>
    <lineage>
        <taxon>Bacteria</taxon>
        <taxon>Bacillati</taxon>
        <taxon>Bacillota</taxon>
        <taxon>Bacilli</taxon>
        <taxon>Bacillales</taxon>
        <taxon>Listeriaceae</taxon>
        <taxon>Listeria</taxon>
    </lineage>
</organism>
<sequence>MGFSEMEEIQARNLASDLYMTPSEMRPTHQENIPDLLVATPPLSNIIISKLINHSFESELADYPAFVPFSQVEEIALMINARLPFEKEWEYFCRAGSSDLFTFGKEVPDEYEMEKWLNPNLSDIENAKSNNWELYHLFNSEWCADLYKPDYDVNSKVTNDHVIRGGGAYFWPWQDEEWVWCASAMRYPSSNLEEQVSCVRPVIPLGD</sequence>
<dbReference type="Pfam" id="PF03781">
    <property type="entry name" value="FGE-sulfatase"/>
    <property type="match status" value="1"/>
</dbReference>
<protein>
    <recommendedName>
        <fullName evidence="1">Sulfatase-modifying factor enzyme-like domain-containing protein</fullName>
    </recommendedName>
</protein>
<dbReference type="RefSeq" id="WP_070033772.1">
    <property type="nucleotide sequence ID" value="NZ_CP090057.1"/>
</dbReference>
<feature type="domain" description="Sulfatase-modifying factor enzyme-like" evidence="1">
    <location>
        <begin position="60"/>
        <end position="168"/>
    </location>
</feature>
<dbReference type="SUPFAM" id="SSF56436">
    <property type="entry name" value="C-type lectin-like"/>
    <property type="match status" value="1"/>
</dbReference>
<dbReference type="InterPro" id="IPR042095">
    <property type="entry name" value="SUMF_sf"/>
</dbReference>
<name>A0A823ITQ8_LISMN</name>
<evidence type="ECO:0000313" key="2">
    <source>
        <dbReference type="EMBL" id="EAG9354794.1"/>
    </source>
</evidence>
<dbReference type="InterPro" id="IPR016187">
    <property type="entry name" value="CTDL_fold"/>
</dbReference>
<dbReference type="Proteomes" id="UP000524387">
    <property type="component" value="Unassembled WGS sequence"/>
</dbReference>
<accession>A0A823ITQ8</accession>
<reference evidence="2 3" key="1">
    <citation type="submission" date="2019-04" db="EMBL/GenBank/DDBJ databases">
        <authorList>
            <consortium name="GenomeTrakr network: Whole genome sequencing for foodborne pathogen traceback"/>
        </authorList>
    </citation>
    <scope>NUCLEOTIDE SEQUENCE [LARGE SCALE GENOMIC DNA]</scope>
    <source>
        <strain evidence="2 3">CFSAN072502</strain>
    </source>
</reference>
<dbReference type="Gene3D" id="3.90.1580.10">
    <property type="entry name" value="paralog of FGE (formylglycine-generating enzyme)"/>
    <property type="match status" value="1"/>
</dbReference>
<comment type="caution">
    <text evidence="2">The sequence shown here is derived from an EMBL/GenBank/DDBJ whole genome shotgun (WGS) entry which is preliminary data.</text>
</comment>
<evidence type="ECO:0000259" key="1">
    <source>
        <dbReference type="Pfam" id="PF03781"/>
    </source>
</evidence>